<accession>A0A0B8ZF56</accession>
<dbReference type="EMBL" id="JRVC01000037">
    <property type="protein sequence ID" value="KHS41665.1"/>
    <property type="molecule type" value="Genomic_DNA"/>
</dbReference>
<evidence type="ECO:0000313" key="8">
    <source>
        <dbReference type="Proteomes" id="UP000031338"/>
    </source>
</evidence>
<feature type="transmembrane region" description="Helical" evidence="6">
    <location>
        <begin position="244"/>
        <end position="265"/>
    </location>
</feature>
<feature type="transmembrane region" description="Helical" evidence="6">
    <location>
        <begin position="277"/>
        <end position="297"/>
    </location>
</feature>
<keyword evidence="5 6" id="KW-0472">Membrane</keyword>
<feature type="transmembrane region" description="Helical" evidence="6">
    <location>
        <begin position="119"/>
        <end position="137"/>
    </location>
</feature>
<organism evidence="7 8">
    <name type="scientific">Novosphingobium subterraneum</name>
    <dbReference type="NCBI Taxonomy" id="48936"/>
    <lineage>
        <taxon>Bacteria</taxon>
        <taxon>Pseudomonadati</taxon>
        <taxon>Pseudomonadota</taxon>
        <taxon>Alphaproteobacteria</taxon>
        <taxon>Sphingomonadales</taxon>
        <taxon>Sphingomonadaceae</taxon>
        <taxon>Novosphingobium</taxon>
    </lineage>
</organism>
<evidence type="ECO:0000256" key="4">
    <source>
        <dbReference type="ARBA" id="ARBA00022989"/>
    </source>
</evidence>
<dbReference type="Pfam" id="PF13440">
    <property type="entry name" value="Polysacc_synt_3"/>
    <property type="match status" value="1"/>
</dbReference>
<feature type="transmembrane region" description="Helical" evidence="6">
    <location>
        <begin position="28"/>
        <end position="51"/>
    </location>
</feature>
<evidence type="ECO:0000256" key="2">
    <source>
        <dbReference type="ARBA" id="ARBA00022475"/>
    </source>
</evidence>
<dbReference type="AlphaFoldDB" id="A0A0B8ZF56"/>
<name>A0A0B8ZF56_9SPHN</name>
<evidence type="ECO:0000256" key="5">
    <source>
        <dbReference type="ARBA" id="ARBA00023136"/>
    </source>
</evidence>
<proteinExistence type="predicted"/>
<protein>
    <recommendedName>
        <fullName evidence="9">Polysaccharide biosynthesis protein</fullName>
    </recommendedName>
</protein>
<feature type="transmembrane region" description="Helical" evidence="6">
    <location>
        <begin position="309"/>
        <end position="330"/>
    </location>
</feature>
<keyword evidence="4 6" id="KW-1133">Transmembrane helix</keyword>
<evidence type="ECO:0000256" key="3">
    <source>
        <dbReference type="ARBA" id="ARBA00022692"/>
    </source>
</evidence>
<comment type="subcellular location">
    <subcellularLocation>
        <location evidence="1">Cell membrane</location>
        <topology evidence="1">Multi-pass membrane protein</topology>
    </subcellularLocation>
</comment>
<dbReference type="Proteomes" id="UP000031338">
    <property type="component" value="Unassembled WGS sequence"/>
</dbReference>
<reference evidence="7 8" key="1">
    <citation type="submission" date="2014-10" db="EMBL/GenBank/DDBJ databases">
        <title>Draft genome sequence of Novosphingobium subterraneum DSM 12447.</title>
        <authorList>
            <person name="Gan H.M."/>
            <person name="Gan H.Y."/>
            <person name="Savka M.A."/>
        </authorList>
    </citation>
    <scope>NUCLEOTIDE SEQUENCE [LARGE SCALE GENOMIC DNA]</scope>
    <source>
        <strain evidence="7 8">DSM 12447</strain>
    </source>
</reference>
<evidence type="ECO:0000313" key="7">
    <source>
        <dbReference type="EMBL" id="KHS41665.1"/>
    </source>
</evidence>
<evidence type="ECO:0008006" key="9">
    <source>
        <dbReference type="Google" id="ProtNLM"/>
    </source>
</evidence>
<gene>
    <name evidence="7" type="ORF">NJ75_04573</name>
</gene>
<dbReference type="PANTHER" id="PTHR30250">
    <property type="entry name" value="PST FAMILY PREDICTED COLANIC ACID TRANSPORTER"/>
    <property type="match status" value="1"/>
</dbReference>
<comment type="caution">
    <text evidence="7">The sequence shown here is derived from an EMBL/GenBank/DDBJ whole genome shotgun (WGS) entry which is preliminary data.</text>
</comment>
<feature type="transmembrane region" description="Helical" evidence="6">
    <location>
        <begin position="336"/>
        <end position="357"/>
    </location>
</feature>
<dbReference type="GO" id="GO:0005886">
    <property type="term" value="C:plasma membrane"/>
    <property type="evidence" value="ECO:0007669"/>
    <property type="project" value="UniProtKB-SubCell"/>
</dbReference>
<feature type="transmembrane region" description="Helical" evidence="6">
    <location>
        <begin position="63"/>
        <end position="84"/>
    </location>
</feature>
<keyword evidence="8" id="KW-1185">Reference proteome</keyword>
<sequence length="373" mass="39660">MVTLTSMAFPIAIVIARTDEEAHALSQLALMGSLIFAPFLTALLVINDMWALKQLGLESISQYALLVPVIAVLTTINMSAGYLMTRSGSFNLSACATVGASLIGNVTKLVLGGFWPNTLSLLIGNAVGYLIAPLLALRLRVHRSRKIAYEAPDQLWTIARSHWDFAFLRAPQNFLVAISQSIPIIGLTACFGPEAAGYYALATALATAPVSLIGNAVQAVLYPRLNEISLAGGDTTKLLIKSTVCLLVAGSPFLAVTAMLGPWLFATVMGPEWQEAGVYSAFLSLWLWLGLANRPAVSAIPILGIQGGLLLYEVIGTIAKLGAVIAGYGVFGSARWTVGIFSITGAVAYALLIVWVIRKSAKVRRRNQNDKAG</sequence>
<evidence type="ECO:0000256" key="6">
    <source>
        <dbReference type="SAM" id="Phobius"/>
    </source>
</evidence>
<dbReference type="PATRIC" id="fig|48936.3.peg.4610"/>
<keyword evidence="2" id="KW-1003">Cell membrane</keyword>
<keyword evidence="3 6" id="KW-0812">Transmembrane</keyword>
<dbReference type="InterPro" id="IPR050833">
    <property type="entry name" value="Poly_Biosynth_Transport"/>
</dbReference>
<evidence type="ECO:0000256" key="1">
    <source>
        <dbReference type="ARBA" id="ARBA00004651"/>
    </source>
</evidence>
<dbReference type="STRING" id="48936.NJ75_04573"/>
<dbReference type="PANTHER" id="PTHR30250:SF11">
    <property type="entry name" value="O-ANTIGEN TRANSPORTER-RELATED"/>
    <property type="match status" value="1"/>
</dbReference>